<name>A0A4T0X2J8_9ASCO</name>
<gene>
    <name evidence="14" type="ORF">CANINC_001913</name>
</gene>
<dbReference type="SUPFAM" id="SSF46689">
    <property type="entry name" value="Homeodomain-like"/>
    <property type="match status" value="2"/>
</dbReference>
<dbReference type="GO" id="GO:0003682">
    <property type="term" value="F:chromatin binding"/>
    <property type="evidence" value="ECO:0007669"/>
    <property type="project" value="TreeGrafter"/>
</dbReference>
<evidence type="ECO:0000256" key="7">
    <source>
        <dbReference type="ARBA" id="ARBA00023242"/>
    </source>
</evidence>
<dbReference type="InterPro" id="IPR036388">
    <property type="entry name" value="WH-like_DNA-bd_sf"/>
</dbReference>
<evidence type="ECO:0000259" key="11">
    <source>
        <dbReference type="PROSITE" id="PS50090"/>
    </source>
</evidence>
<dbReference type="GO" id="GO:0006338">
    <property type="term" value="P:chromatin remodeling"/>
    <property type="evidence" value="ECO:0007669"/>
    <property type="project" value="TreeGrafter"/>
</dbReference>
<dbReference type="CDD" id="cd00167">
    <property type="entry name" value="SANT"/>
    <property type="match status" value="1"/>
</dbReference>
<feature type="domain" description="Myb-like" evidence="11">
    <location>
        <begin position="64"/>
        <end position="107"/>
    </location>
</feature>
<dbReference type="OrthoDB" id="270417at2759"/>
<dbReference type="GO" id="GO:0070461">
    <property type="term" value="C:SAGA-type complex"/>
    <property type="evidence" value="ECO:0007669"/>
    <property type="project" value="TreeGrafter"/>
</dbReference>
<feature type="compositionally biased region" description="Polar residues" evidence="10">
    <location>
        <begin position="310"/>
        <end position="321"/>
    </location>
</feature>
<comment type="subcellular location">
    <subcellularLocation>
        <location evidence="1 8">Nucleus</location>
    </subcellularLocation>
</comment>
<dbReference type="PROSITE" id="PS01357">
    <property type="entry name" value="ZF_ZZ_1"/>
    <property type="match status" value="1"/>
</dbReference>
<organism evidence="14 15">
    <name type="scientific">Pichia inconspicua</name>
    <dbReference type="NCBI Taxonomy" id="52247"/>
    <lineage>
        <taxon>Eukaryota</taxon>
        <taxon>Fungi</taxon>
        <taxon>Dikarya</taxon>
        <taxon>Ascomycota</taxon>
        <taxon>Saccharomycotina</taxon>
        <taxon>Pichiomycetes</taxon>
        <taxon>Pichiales</taxon>
        <taxon>Pichiaceae</taxon>
        <taxon>Pichia</taxon>
    </lineage>
</organism>
<dbReference type="InterPro" id="IPR016827">
    <property type="entry name" value="Ada2/TADA2"/>
</dbReference>
<dbReference type="GO" id="GO:0008270">
    <property type="term" value="F:zinc ion binding"/>
    <property type="evidence" value="ECO:0007669"/>
    <property type="project" value="UniProtKB-KW"/>
</dbReference>
<dbReference type="FunFam" id="3.30.60.90:FF:000008">
    <property type="entry name" value="Transcriptional adapter 2"/>
    <property type="match status" value="1"/>
</dbReference>
<dbReference type="EMBL" id="SELW01000288">
    <property type="protein sequence ID" value="TID29518.1"/>
    <property type="molecule type" value="Genomic_DNA"/>
</dbReference>
<reference evidence="14 15" key="1">
    <citation type="journal article" date="2019" name="Front. Genet.">
        <title>Whole-Genome Sequencing of the Opportunistic Yeast Pathogen Candida inconspicua Uncovers Its Hybrid Origin.</title>
        <authorList>
            <person name="Mixao V."/>
            <person name="Hansen A.P."/>
            <person name="Saus E."/>
            <person name="Boekhout T."/>
            <person name="Lass-Florl C."/>
            <person name="Gabaldon T."/>
        </authorList>
    </citation>
    <scope>NUCLEOTIDE SEQUENCE [LARGE SCALE GENOMIC DNA]</scope>
    <source>
        <strain evidence="14 15">CBS 180</strain>
    </source>
</reference>
<dbReference type="Proteomes" id="UP000307173">
    <property type="component" value="Unassembled WGS sequence"/>
</dbReference>
<dbReference type="GO" id="GO:0006357">
    <property type="term" value="P:regulation of transcription by RNA polymerase II"/>
    <property type="evidence" value="ECO:0007669"/>
    <property type="project" value="InterPro"/>
</dbReference>
<dbReference type="Gene3D" id="3.30.60.90">
    <property type="match status" value="1"/>
</dbReference>
<dbReference type="SUPFAM" id="SSF57850">
    <property type="entry name" value="RING/U-box"/>
    <property type="match status" value="1"/>
</dbReference>
<evidence type="ECO:0000259" key="12">
    <source>
        <dbReference type="PROSITE" id="PS50135"/>
    </source>
</evidence>
<dbReference type="PROSITE" id="PS50090">
    <property type="entry name" value="MYB_LIKE"/>
    <property type="match status" value="1"/>
</dbReference>
<evidence type="ECO:0000256" key="1">
    <source>
        <dbReference type="ARBA" id="ARBA00004123"/>
    </source>
</evidence>
<dbReference type="GO" id="GO:0003713">
    <property type="term" value="F:transcription coactivator activity"/>
    <property type="evidence" value="ECO:0007669"/>
    <property type="project" value="InterPro"/>
</dbReference>
<keyword evidence="6 8" id="KW-0804">Transcription</keyword>
<dbReference type="SMART" id="SM00717">
    <property type="entry name" value="SANT"/>
    <property type="match status" value="1"/>
</dbReference>
<dbReference type="InterPro" id="IPR043145">
    <property type="entry name" value="Znf_ZZ_sf"/>
</dbReference>
<protein>
    <recommendedName>
        <fullName evidence="8">Transcriptional adapter 2</fullName>
    </recommendedName>
</protein>
<evidence type="ECO:0000259" key="13">
    <source>
        <dbReference type="PROSITE" id="PS51293"/>
    </source>
</evidence>
<dbReference type="Gene3D" id="1.10.10.10">
    <property type="entry name" value="Winged helix-like DNA-binding domain superfamily/Winged helix DNA-binding domain"/>
    <property type="match status" value="1"/>
</dbReference>
<dbReference type="FunFam" id="1.10.10.10:FF:000087">
    <property type="entry name" value="Transcriptional adapter 2"/>
    <property type="match status" value="1"/>
</dbReference>
<dbReference type="CDD" id="cd02335">
    <property type="entry name" value="ZZ_ADA2"/>
    <property type="match status" value="1"/>
</dbReference>
<evidence type="ECO:0000256" key="3">
    <source>
        <dbReference type="ARBA" id="ARBA00022771"/>
    </source>
</evidence>
<dbReference type="InterPro" id="IPR041983">
    <property type="entry name" value="ADA2-like_ZZ"/>
</dbReference>
<dbReference type="PROSITE" id="PS50135">
    <property type="entry name" value="ZF_ZZ_2"/>
    <property type="match status" value="1"/>
</dbReference>
<keyword evidence="15" id="KW-1185">Reference proteome</keyword>
<dbReference type="PIRSF" id="PIRSF025024">
    <property type="entry name" value="Transcriptional_adaptor_2"/>
    <property type="match status" value="1"/>
</dbReference>
<keyword evidence="5 8" id="KW-0805">Transcription regulation</keyword>
<feature type="region of interest" description="Disordered" evidence="10">
    <location>
        <begin position="310"/>
        <end position="343"/>
    </location>
</feature>
<evidence type="ECO:0000256" key="5">
    <source>
        <dbReference type="ARBA" id="ARBA00023015"/>
    </source>
</evidence>
<evidence type="ECO:0000313" key="14">
    <source>
        <dbReference type="EMBL" id="TID29518.1"/>
    </source>
</evidence>
<dbReference type="InterPro" id="IPR000433">
    <property type="entry name" value="Znf_ZZ"/>
</dbReference>
<evidence type="ECO:0000313" key="15">
    <source>
        <dbReference type="Proteomes" id="UP000307173"/>
    </source>
</evidence>
<keyword evidence="2" id="KW-0479">Metal-binding</keyword>
<dbReference type="STRING" id="52247.A0A4T0X2J8"/>
<accession>A0A4T0X2J8</accession>
<evidence type="ECO:0000256" key="10">
    <source>
        <dbReference type="SAM" id="MobiDB-lite"/>
    </source>
</evidence>
<proteinExistence type="predicted"/>
<feature type="domain" description="SANT" evidence="13">
    <location>
        <begin position="59"/>
        <end position="111"/>
    </location>
</feature>
<keyword evidence="7 8" id="KW-0539">Nucleus</keyword>
<dbReference type="GO" id="GO:0005634">
    <property type="term" value="C:nucleus"/>
    <property type="evidence" value="ECO:0007669"/>
    <property type="project" value="UniProtKB-SubCell"/>
</dbReference>
<dbReference type="AlphaFoldDB" id="A0A4T0X2J8"/>
<evidence type="ECO:0000256" key="4">
    <source>
        <dbReference type="ARBA" id="ARBA00022833"/>
    </source>
</evidence>
<dbReference type="PANTHER" id="PTHR12374">
    <property type="entry name" value="TRANSCRIPTIONAL ADAPTOR 2 ADA2 -RELATED"/>
    <property type="match status" value="1"/>
</dbReference>
<dbReference type="Pfam" id="PF25299">
    <property type="entry name" value="ZZ_ADA2"/>
    <property type="match status" value="1"/>
</dbReference>
<evidence type="ECO:0000256" key="8">
    <source>
        <dbReference type="PIRNR" id="PIRNR025024"/>
    </source>
</evidence>
<evidence type="ECO:0000256" key="6">
    <source>
        <dbReference type="ARBA" id="ARBA00023163"/>
    </source>
</evidence>
<feature type="domain" description="ZZ-type" evidence="12">
    <location>
        <begin position="1"/>
        <end position="57"/>
    </location>
</feature>
<keyword evidence="4" id="KW-0862">Zinc</keyword>
<dbReference type="Gene3D" id="1.10.10.60">
    <property type="entry name" value="Homeodomain-like"/>
    <property type="match status" value="1"/>
</dbReference>
<dbReference type="PANTHER" id="PTHR12374:SF20">
    <property type="entry name" value="TRANSCRIPTIONAL ADAPTER 2-ALPHA"/>
    <property type="match status" value="1"/>
</dbReference>
<evidence type="ECO:0000256" key="2">
    <source>
        <dbReference type="ARBA" id="ARBA00022723"/>
    </source>
</evidence>
<dbReference type="InterPro" id="IPR009057">
    <property type="entry name" value="Homeodomain-like_sf"/>
</dbReference>
<feature type="compositionally biased region" description="Polar residues" evidence="10">
    <location>
        <begin position="328"/>
        <end position="341"/>
    </location>
</feature>
<dbReference type="InterPro" id="IPR001005">
    <property type="entry name" value="SANT/Myb"/>
</dbReference>
<sequence length="439" mass="51446">MGKFHCDVCSSDCTRRVRISCAECQDYDLCVPCFAAGKSSGKHKPWHDYRVIEQHQYPIFDEDWGADEELLLIEGCQTLGLGNWQDIADFIEGRSKDEVGEHYEKYYLNSDYYPLPDLNKTFPDTTTTDFLRKRKERFEMRKQLPLPPPKKVLTSQPLCSAIQKYMPGRLEFEEEAEDEAEKVIQDMEFDEDEPEEDIQLKLLILHIYNEKLTLRAERKRLIINDNLLDYKTNNAIDKKRSKEEKELYNKIKSFARIMSAEDFEKFSEDIMGEHKMRNKIHQLQVWRKNGITNLDDGEIYEREKLARISKNSGPASSTTLSTKERHTLNSGRSNSRYSTPVDSKMKKKLNQNIDLLDISNARDYNLLSESEKNLCQQLHIYPKPYICIKEILFKELISNGGKLDAEKLESYIKLEPSKTSQLYEYFVNQKWCQPSKVHV</sequence>
<evidence type="ECO:0000256" key="9">
    <source>
        <dbReference type="PROSITE-ProRule" id="PRU00228"/>
    </source>
</evidence>
<dbReference type="InterPro" id="IPR017884">
    <property type="entry name" value="SANT_dom"/>
</dbReference>
<dbReference type="PROSITE" id="PS51293">
    <property type="entry name" value="SANT"/>
    <property type="match status" value="1"/>
</dbReference>
<dbReference type="Pfam" id="PF22941">
    <property type="entry name" value="TADA2A-like_3rd"/>
    <property type="match status" value="1"/>
</dbReference>
<keyword evidence="3 9" id="KW-0863">Zinc-finger</keyword>
<comment type="caution">
    <text evidence="14">The sequence shown here is derived from an EMBL/GenBank/DDBJ whole genome shotgun (WGS) entry which is preliminary data.</text>
</comment>
<dbReference type="SMART" id="SM00291">
    <property type="entry name" value="ZnF_ZZ"/>
    <property type="match status" value="1"/>
</dbReference>
<dbReference type="InterPro" id="IPR055141">
    <property type="entry name" value="TADA2A_B-like_dom"/>
</dbReference>
<dbReference type="Pfam" id="PF00249">
    <property type="entry name" value="Myb_DNA-binding"/>
    <property type="match status" value="1"/>
</dbReference>